<keyword evidence="2" id="KW-0614">Plasmid</keyword>
<name>A0A0B4XCS1_9HYPH</name>
<reference evidence="2 3" key="1">
    <citation type="submission" date="2013-11" db="EMBL/GenBank/DDBJ databases">
        <title>Complete genome sequence of Rhizobium gallicum bv. gallicum R602.</title>
        <authorList>
            <person name="Bustos P."/>
            <person name="Santamaria R.I."/>
            <person name="Lozano L."/>
            <person name="Acosta J.L."/>
            <person name="Ormeno-Orrillo E."/>
            <person name="Rogel M.A."/>
            <person name="Romero D."/>
            <person name="Cevallos M.A."/>
            <person name="Martinez-Romero E."/>
            <person name="Gonzalez V."/>
        </authorList>
    </citation>
    <scope>NUCLEOTIDE SEQUENCE [LARGE SCALE GENOMIC DNA]</scope>
    <source>
        <strain evidence="2 3">R602</strain>
        <plasmid evidence="2 3">pRgalR602c</plasmid>
    </source>
</reference>
<dbReference type="AlphaFoldDB" id="A0A0B4XCS1"/>
<evidence type="ECO:0000256" key="1">
    <source>
        <dbReference type="SAM" id="MobiDB-lite"/>
    </source>
</evidence>
<dbReference type="KEGG" id="rga:RGR602_PC01790"/>
<evidence type="ECO:0000313" key="3">
    <source>
        <dbReference type="Proteomes" id="UP000031368"/>
    </source>
</evidence>
<evidence type="ECO:0000313" key="2">
    <source>
        <dbReference type="EMBL" id="AJD45814.1"/>
    </source>
</evidence>
<feature type="region of interest" description="Disordered" evidence="1">
    <location>
        <begin position="1"/>
        <end position="58"/>
    </location>
</feature>
<sequence>MGDVSHCQIPLGPGGVDPPATMGDKDHAGAAPQPGYYRMRTFNDRRERSSRNWRTGEI</sequence>
<organism evidence="2 3">
    <name type="scientific">Rhizobium gallicum bv. gallicum R602sp</name>
    <dbReference type="NCBI Taxonomy" id="1041138"/>
    <lineage>
        <taxon>Bacteria</taxon>
        <taxon>Pseudomonadati</taxon>
        <taxon>Pseudomonadota</taxon>
        <taxon>Alphaproteobacteria</taxon>
        <taxon>Hyphomicrobiales</taxon>
        <taxon>Rhizobiaceae</taxon>
        <taxon>Rhizobium/Agrobacterium group</taxon>
        <taxon>Rhizobium</taxon>
    </lineage>
</organism>
<dbReference type="Proteomes" id="UP000031368">
    <property type="component" value="Plasmid pRgalR602c"/>
</dbReference>
<geneLocation type="plasmid" evidence="2 3">
    <name>pRgalR602c</name>
</geneLocation>
<dbReference type="HOGENOM" id="CLU_2976187_0_0_5"/>
<feature type="compositionally biased region" description="Basic and acidic residues" evidence="1">
    <location>
        <begin position="41"/>
        <end position="58"/>
    </location>
</feature>
<protein>
    <submittedName>
        <fullName evidence="2">Uncharacterized protein</fullName>
    </submittedName>
</protein>
<proteinExistence type="predicted"/>
<gene>
    <name evidence="2" type="ORF">RGR602_PC01790</name>
</gene>
<keyword evidence="3" id="KW-1185">Reference proteome</keyword>
<accession>A0A0B4XCS1</accession>
<dbReference type="EMBL" id="CP006880">
    <property type="protein sequence ID" value="AJD45814.1"/>
    <property type="molecule type" value="Genomic_DNA"/>
</dbReference>